<dbReference type="AlphaFoldDB" id="A0A0A0HP97"/>
<gene>
    <name evidence="1" type="ORF">rosmuc_01201</name>
</gene>
<organism evidence="1 2">
    <name type="scientific">Roseovarius mucosus DSM 17069</name>
    <dbReference type="NCBI Taxonomy" id="1288298"/>
    <lineage>
        <taxon>Bacteria</taxon>
        <taxon>Pseudomonadati</taxon>
        <taxon>Pseudomonadota</taxon>
        <taxon>Alphaproteobacteria</taxon>
        <taxon>Rhodobacterales</taxon>
        <taxon>Roseobacteraceae</taxon>
        <taxon>Roseovarius</taxon>
    </lineage>
</organism>
<sequence>MRLAWVERGSGWVDIKFLGDQHGLSRSDALSDIGARHDQRDTLRRDLDERGQRRLALW</sequence>
<evidence type="ECO:0000313" key="1">
    <source>
        <dbReference type="EMBL" id="KGM88791.1"/>
    </source>
</evidence>
<evidence type="ECO:0000313" key="2">
    <source>
        <dbReference type="Proteomes" id="UP000030021"/>
    </source>
</evidence>
<dbReference type="EMBL" id="AONH01000006">
    <property type="protein sequence ID" value="KGM88791.1"/>
    <property type="molecule type" value="Genomic_DNA"/>
</dbReference>
<comment type="caution">
    <text evidence="1">The sequence shown here is derived from an EMBL/GenBank/DDBJ whole genome shotgun (WGS) entry which is preliminary data.</text>
</comment>
<protein>
    <submittedName>
        <fullName evidence="1">Uncharacterized protein</fullName>
    </submittedName>
</protein>
<dbReference type="Proteomes" id="UP000030021">
    <property type="component" value="Unassembled WGS sequence"/>
</dbReference>
<accession>A0A0A0HP97</accession>
<dbReference type="HOGENOM" id="CLU_2976507_0_0_5"/>
<reference evidence="1 2" key="1">
    <citation type="submission" date="2013-01" db="EMBL/GenBank/DDBJ databases">
        <authorList>
            <person name="Fiebig A."/>
            <person name="Goeker M."/>
            <person name="Klenk H.-P.P."/>
        </authorList>
    </citation>
    <scope>NUCLEOTIDE SEQUENCE [LARGE SCALE GENOMIC DNA]</scope>
    <source>
        <strain evidence="1 2">DSM 17069</strain>
    </source>
</reference>
<name>A0A0A0HP97_9RHOB</name>
<proteinExistence type="predicted"/>